<evidence type="ECO:0000256" key="3">
    <source>
        <dbReference type="SAM" id="SignalP"/>
    </source>
</evidence>
<evidence type="ECO:0000256" key="1">
    <source>
        <dbReference type="ARBA" id="ARBA00005964"/>
    </source>
</evidence>
<protein>
    <recommendedName>
        <fullName evidence="4">Carboxylesterase type B domain-containing protein</fullName>
    </recommendedName>
</protein>
<dbReference type="eggNOG" id="KOG1516">
    <property type="taxonomic scope" value="Eukaryota"/>
</dbReference>
<feature type="chain" id="PRO_5007329108" description="Carboxylesterase type B domain-containing protein" evidence="3">
    <location>
        <begin position="17"/>
        <end position="704"/>
    </location>
</feature>
<dbReference type="EMBL" id="AQGS01000003">
    <property type="protein sequence ID" value="EPS45811.1"/>
    <property type="molecule type" value="Genomic_DNA"/>
</dbReference>
<comment type="caution">
    <text evidence="5">The sequence shown here is derived from an EMBL/GenBank/DDBJ whole genome shotgun (WGS) entry which is preliminary data.</text>
</comment>
<reference evidence="6" key="2">
    <citation type="submission" date="2013-04" db="EMBL/GenBank/DDBJ databases">
        <title>Genomic mechanisms accounting for the adaptation to parasitism in nematode-trapping fungi.</title>
        <authorList>
            <person name="Ahren D.G."/>
        </authorList>
    </citation>
    <scope>NUCLEOTIDE SEQUENCE [LARGE SCALE GENOMIC DNA]</scope>
    <source>
        <strain evidence="6">CBS 200.50</strain>
    </source>
</reference>
<dbReference type="Pfam" id="PF00135">
    <property type="entry name" value="COesterase"/>
    <property type="match status" value="1"/>
</dbReference>
<dbReference type="ESTHER" id="dacha-s8axx2">
    <property type="family name" value="Fungal_carboxylesterase_lipase"/>
</dbReference>
<sequence>MAKLLRTFGITGVIAAQLVAGAANPSLLGTSITILKENDLYGKYSNKTSSAILLEKPKTFADAKELCAAFSETLWSPEAQDFKAGVNNSLSYQAYLRKISYSQQFWVADYVDGDPKTKDTCRTIDLAGKIRALDCGRELPALCSHSAPISNETFWDTSEKYQVTVPYGENTLAGFRDAFGVRFMGIRYAENPGRFKHTSLYHPPGDVDALQYGSWCTQIYGVTGLPAGSEDCFFLNIATPYIPSLDAPTQNLKPVFFWIHGGGFTQNSGDQGNTDGVNLAGRGDLVMVKINYRLGHFGFLAINGTTITGNYGIGDVLTAMKWVKENIAAFGGDPDRITIGGDSAGAGAVRVLLASEEFKDSFVGAVMESIPLGVGPSKYYGDWPSIALYTALYGPSVLAGTGCNTTTDVQTCLTNVDATLLNSNAAMPIATLGRSSYPVVDNYLLKTSALPITGKGYAASVPILGGFNRDEAAIQVSPYYGITSNVTTFLYLASQVAGVNLTPYANSPAFPTPPGDATLAAFNVTQRVLTDVAFKCLQWATAYSGLKHHVFPTFHAYEFNRTYQPRGYTSQYCQPPVTPDYPYGNPNAEYFKCHSGEVDIVRGELVDSERMIRDENDIPWQVLAMDYWSAFIWNGDPNPKSGYLKVRGYWTTLSQIAATGKWEGVNIRTPLMRLIEWNGGTVALSEREQCEAVGLGLEYYETYL</sequence>
<dbReference type="SUPFAM" id="SSF53474">
    <property type="entry name" value="alpha/beta-Hydrolases"/>
    <property type="match status" value="1"/>
</dbReference>
<reference evidence="5 6" key="1">
    <citation type="journal article" date="2013" name="PLoS Genet.">
        <title>Genomic mechanisms accounting for the adaptation to parasitism in nematode-trapping fungi.</title>
        <authorList>
            <person name="Meerupati T."/>
            <person name="Andersson K.M."/>
            <person name="Friman E."/>
            <person name="Kumar D."/>
            <person name="Tunlid A."/>
            <person name="Ahren D."/>
        </authorList>
    </citation>
    <scope>NUCLEOTIDE SEQUENCE [LARGE SCALE GENOMIC DNA]</scope>
    <source>
        <strain evidence="5 6">CBS 200.50</strain>
    </source>
</reference>
<dbReference type="GO" id="GO:0016787">
    <property type="term" value="F:hydrolase activity"/>
    <property type="evidence" value="ECO:0007669"/>
    <property type="project" value="UniProtKB-KW"/>
</dbReference>
<keyword evidence="6" id="KW-1185">Reference proteome</keyword>
<proteinExistence type="inferred from homology"/>
<dbReference type="InterPro" id="IPR029058">
    <property type="entry name" value="AB_hydrolase_fold"/>
</dbReference>
<accession>S8AXX2</accession>
<name>S8AXX2_DACHA</name>
<dbReference type="AlphaFoldDB" id="S8AXX2"/>
<dbReference type="InterPro" id="IPR050309">
    <property type="entry name" value="Type-B_Carboxylest/Lipase"/>
</dbReference>
<dbReference type="Gene3D" id="3.40.50.1820">
    <property type="entry name" value="alpha/beta hydrolase"/>
    <property type="match status" value="1"/>
</dbReference>
<dbReference type="InterPro" id="IPR019826">
    <property type="entry name" value="Carboxylesterase_B_AS"/>
</dbReference>
<dbReference type="InterPro" id="IPR002018">
    <property type="entry name" value="CarbesteraseB"/>
</dbReference>
<gene>
    <name evidence="5" type="ORF">H072_218</name>
</gene>
<dbReference type="HOGENOM" id="CLU_006586_8_1_1"/>
<dbReference type="Proteomes" id="UP000015100">
    <property type="component" value="Unassembled WGS sequence"/>
</dbReference>
<dbReference type="OMA" id="ATESCQK"/>
<dbReference type="PROSITE" id="PS00122">
    <property type="entry name" value="CARBOXYLESTERASE_B_1"/>
    <property type="match status" value="1"/>
</dbReference>
<feature type="domain" description="Carboxylesterase type B" evidence="4">
    <location>
        <begin position="182"/>
        <end position="644"/>
    </location>
</feature>
<evidence type="ECO:0000259" key="4">
    <source>
        <dbReference type="Pfam" id="PF00135"/>
    </source>
</evidence>
<keyword evidence="3" id="KW-0732">Signal</keyword>
<evidence type="ECO:0000256" key="2">
    <source>
        <dbReference type="ARBA" id="ARBA00022801"/>
    </source>
</evidence>
<organism evidence="5 6">
    <name type="scientific">Dactylellina haptotyla (strain CBS 200.50)</name>
    <name type="common">Nematode-trapping fungus</name>
    <name type="synonym">Monacrosporium haptotylum</name>
    <dbReference type="NCBI Taxonomy" id="1284197"/>
    <lineage>
        <taxon>Eukaryota</taxon>
        <taxon>Fungi</taxon>
        <taxon>Dikarya</taxon>
        <taxon>Ascomycota</taxon>
        <taxon>Pezizomycotina</taxon>
        <taxon>Orbiliomycetes</taxon>
        <taxon>Orbiliales</taxon>
        <taxon>Orbiliaceae</taxon>
        <taxon>Dactylellina</taxon>
    </lineage>
</organism>
<keyword evidence="2" id="KW-0378">Hydrolase</keyword>
<comment type="similarity">
    <text evidence="1">Belongs to the type-B carboxylesterase/lipase family.</text>
</comment>
<dbReference type="OrthoDB" id="408631at2759"/>
<feature type="signal peptide" evidence="3">
    <location>
        <begin position="1"/>
        <end position="16"/>
    </location>
</feature>
<evidence type="ECO:0000313" key="6">
    <source>
        <dbReference type="Proteomes" id="UP000015100"/>
    </source>
</evidence>
<evidence type="ECO:0000313" key="5">
    <source>
        <dbReference type="EMBL" id="EPS45811.1"/>
    </source>
</evidence>
<dbReference type="STRING" id="1284197.S8AXX2"/>
<dbReference type="PANTHER" id="PTHR11559">
    <property type="entry name" value="CARBOXYLESTERASE"/>
    <property type="match status" value="1"/>
</dbReference>